<accession>A0A543BJM7</accession>
<feature type="signal peptide" evidence="1">
    <location>
        <begin position="1"/>
        <end position="24"/>
    </location>
</feature>
<evidence type="ECO:0000313" key="2">
    <source>
        <dbReference type="EMBL" id="TQL85037.1"/>
    </source>
</evidence>
<feature type="chain" id="PRO_5038852694" description="Ig-like domain-containing protein" evidence="1">
    <location>
        <begin position="25"/>
        <end position="191"/>
    </location>
</feature>
<dbReference type="EMBL" id="VFOX01000001">
    <property type="protein sequence ID" value="TQL85037.1"/>
    <property type="molecule type" value="Genomic_DNA"/>
</dbReference>
<dbReference type="OrthoDB" id="4950956at2"/>
<gene>
    <name evidence="2" type="ORF">FB560_0632</name>
</gene>
<protein>
    <recommendedName>
        <fullName evidence="4">Ig-like domain-containing protein</fullName>
    </recommendedName>
</protein>
<dbReference type="Proteomes" id="UP000317209">
    <property type="component" value="Unassembled WGS sequence"/>
</dbReference>
<comment type="caution">
    <text evidence="2">The sequence shown here is derived from an EMBL/GenBank/DDBJ whole genome shotgun (WGS) entry which is preliminary data.</text>
</comment>
<reference evidence="2 3" key="1">
    <citation type="submission" date="2019-06" db="EMBL/GenBank/DDBJ databases">
        <title>Sequencing the genomes of 1000 actinobacteria strains.</title>
        <authorList>
            <person name="Klenk H.-P."/>
        </authorList>
    </citation>
    <scope>NUCLEOTIDE SEQUENCE [LARGE SCALE GENOMIC DNA]</scope>
    <source>
        <strain evidence="2 3">DSM 20169</strain>
    </source>
</reference>
<evidence type="ECO:0008006" key="4">
    <source>
        <dbReference type="Google" id="ProtNLM"/>
    </source>
</evidence>
<organism evidence="2 3">
    <name type="scientific">Microbacterium saperdae</name>
    <dbReference type="NCBI Taxonomy" id="69368"/>
    <lineage>
        <taxon>Bacteria</taxon>
        <taxon>Bacillati</taxon>
        <taxon>Actinomycetota</taxon>
        <taxon>Actinomycetes</taxon>
        <taxon>Micrococcales</taxon>
        <taxon>Microbacteriaceae</taxon>
        <taxon>Microbacterium</taxon>
    </lineage>
</organism>
<keyword evidence="1" id="KW-0732">Signal</keyword>
<evidence type="ECO:0000256" key="1">
    <source>
        <dbReference type="SAM" id="SignalP"/>
    </source>
</evidence>
<dbReference type="RefSeq" id="WP_141871023.1">
    <property type="nucleotide sequence ID" value="NZ_VFOX01000001.1"/>
</dbReference>
<keyword evidence="3" id="KW-1185">Reference proteome</keyword>
<name>A0A543BJM7_9MICO</name>
<proteinExistence type="predicted"/>
<evidence type="ECO:0000313" key="3">
    <source>
        <dbReference type="Proteomes" id="UP000317209"/>
    </source>
</evidence>
<sequence length="191" mass="18960">MRGGAGRRLLAGAAGLALLLGVIAAPPVQDTEATFTDEEYAAATVTALALLPPAVEPLPGGLTCPNPLSTLLGGTALTIKWRWPTTPTGYPATTALNVYLTSAADGSGGSIVAPGTATAGVYTTAVSKGVLDGLLGGLGFLLGGGQYVIYFGTSWVTAGGLTWRSPTKVKITVTYASILAGGATTCTFAAA</sequence>
<dbReference type="AlphaFoldDB" id="A0A543BJM7"/>